<dbReference type="eggNOG" id="COG5502">
    <property type="taxonomic scope" value="Bacteria"/>
</dbReference>
<evidence type="ECO:0000256" key="1">
    <source>
        <dbReference type="SAM" id="Phobius"/>
    </source>
</evidence>
<sequence>MLVLSDPGQCTMRAQAVKERFEEELAGVFGSATVQVRPEFFGVSDTHTLDFTPIQTLRNDYERVDAVLILTEMPRLSQGRPEIAKIFPQEGAAALSHPTLGVLAGKKRLVNLFMSCVLRLVDGAPVQERERYELPWNRWTEPEDGNPGYLHSHPLTGMPRTVLGMVATNAPWRTVPQLSTAMAAAAAAGAFGIFYNSIWQMSAALPTPRLLLIGLLAITLMVLWLLLSNRLWERAGHTAAAEVFVYYNLSTLLTLFLCVLGLYLALFVVILAASLVVIDPDFMAEIMEEPVGFSNYVDIAWLSAAMGVVAGGLGTSFDESTDLRQLTQGRREMQRRPDHGPKRR</sequence>
<protein>
    <recommendedName>
        <fullName evidence="4">5,10-methylene-tetrahydrofolate dehydrogenase</fullName>
    </recommendedName>
</protein>
<feature type="transmembrane region" description="Helical" evidence="1">
    <location>
        <begin position="178"/>
        <end position="198"/>
    </location>
</feature>
<reference evidence="2 3" key="1">
    <citation type="journal article" date="2009" name="Stand. Genomic Sci.">
        <title>Complete genome sequence of Brachybacterium faecium type strain (Schefferle 6-10).</title>
        <authorList>
            <person name="Lapidus A."/>
            <person name="Pukall R."/>
            <person name="Labuttii K."/>
            <person name="Copeland A."/>
            <person name="Del Rio T.G."/>
            <person name="Nolan M."/>
            <person name="Chen F."/>
            <person name="Lucas S."/>
            <person name="Tice H."/>
            <person name="Cheng J.F."/>
            <person name="Bruce D."/>
            <person name="Goodwin L."/>
            <person name="Pitluck S."/>
            <person name="Rohde M."/>
            <person name="Goker M."/>
            <person name="Pati A."/>
            <person name="Ivanova N."/>
            <person name="Mavrommatis K."/>
            <person name="Chen A."/>
            <person name="Palaniappan K."/>
            <person name="D'haeseleer P."/>
            <person name="Chain P."/>
            <person name="Bristow J."/>
            <person name="Eisen J.A."/>
            <person name="Markowitz V."/>
            <person name="Hugenholtz P."/>
            <person name="Kyrpides N.C."/>
            <person name="Klenk H.P."/>
        </authorList>
    </citation>
    <scope>NUCLEOTIDE SEQUENCE [LARGE SCALE GENOMIC DNA]</scope>
    <source>
        <strain evidence="3">ATCC 43885 / DSM 4810 / JCM 11609 / LMG 19847 / NBRC 14762 / NCIMB 9860 / 6-10</strain>
    </source>
</reference>
<organism evidence="2 3">
    <name type="scientific">Brachybacterium faecium (strain ATCC 43885 / DSM 4810 / JCM 11609 / LMG 19847 / NBRC 14762 / NCIMB 9860 / 6-10)</name>
    <dbReference type="NCBI Taxonomy" id="446465"/>
    <lineage>
        <taxon>Bacteria</taxon>
        <taxon>Bacillati</taxon>
        <taxon>Actinomycetota</taxon>
        <taxon>Actinomycetes</taxon>
        <taxon>Micrococcales</taxon>
        <taxon>Dermabacteraceae</taxon>
        <taxon>Brachybacterium</taxon>
    </lineage>
</organism>
<dbReference type="HOGENOM" id="CLU_041420_1_0_11"/>
<feature type="transmembrane region" description="Helical" evidence="1">
    <location>
        <begin position="210"/>
        <end position="232"/>
    </location>
</feature>
<feature type="transmembrane region" description="Helical" evidence="1">
    <location>
        <begin position="299"/>
        <end position="317"/>
    </location>
</feature>
<evidence type="ECO:0000313" key="2">
    <source>
        <dbReference type="EMBL" id="ACU86940.1"/>
    </source>
</evidence>
<gene>
    <name evidence="2" type="ordered locus">Bfae_31820</name>
</gene>
<dbReference type="KEGG" id="bfa:Bfae_31820"/>
<accession>C7MB53</accession>
<keyword evidence="1" id="KW-1133">Transmembrane helix</keyword>
<keyword evidence="1" id="KW-0472">Membrane</keyword>
<dbReference type="OrthoDB" id="8477132at2"/>
<dbReference type="AlphaFoldDB" id="C7MB53"/>
<feature type="transmembrane region" description="Helical" evidence="1">
    <location>
        <begin position="252"/>
        <end position="278"/>
    </location>
</feature>
<keyword evidence="3" id="KW-1185">Reference proteome</keyword>
<proteinExistence type="predicted"/>
<keyword evidence="1" id="KW-0812">Transmembrane</keyword>
<dbReference type="PATRIC" id="fig|446465.5.peg.3149"/>
<evidence type="ECO:0000313" key="3">
    <source>
        <dbReference type="Proteomes" id="UP000001919"/>
    </source>
</evidence>
<dbReference type="EMBL" id="CP001643">
    <property type="protein sequence ID" value="ACU86940.1"/>
    <property type="molecule type" value="Genomic_DNA"/>
</dbReference>
<name>C7MB53_BRAFD</name>
<dbReference type="Proteomes" id="UP000001919">
    <property type="component" value="Chromosome"/>
</dbReference>
<dbReference type="STRING" id="446465.Bfae_31820"/>
<evidence type="ECO:0008006" key="4">
    <source>
        <dbReference type="Google" id="ProtNLM"/>
    </source>
</evidence>